<comment type="caution">
    <text evidence="2">The sequence shown here is derived from an EMBL/GenBank/DDBJ whole genome shotgun (WGS) entry which is preliminary data.</text>
</comment>
<feature type="transmembrane region" description="Helical" evidence="1">
    <location>
        <begin position="50"/>
        <end position="75"/>
    </location>
</feature>
<dbReference type="AlphaFoldDB" id="A0A8J7L8Y6"/>
<evidence type="ECO:0000313" key="2">
    <source>
        <dbReference type="EMBL" id="MBH8563858.1"/>
    </source>
</evidence>
<evidence type="ECO:0000313" key="3">
    <source>
        <dbReference type="Proteomes" id="UP000632766"/>
    </source>
</evidence>
<sequence length="121" mass="13564">MTSSKQLAYYRTQQPQIEPVNEDELAIIHNRRAVKRLLIQQTFADRILETIAICSILSASLFGIGALGCWSLEIIDTSAKPTILSKQNWVARKHICFGWMLVGFSSFLASTSLGKKPHSQE</sequence>
<keyword evidence="1" id="KW-0812">Transmembrane</keyword>
<dbReference type="Proteomes" id="UP000632766">
    <property type="component" value="Unassembled WGS sequence"/>
</dbReference>
<organism evidence="2 3">
    <name type="scientific">Amazonocrinis nigriterrae CENA67</name>
    <dbReference type="NCBI Taxonomy" id="2794033"/>
    <lineage>
        <taxon>Bacteria</taxon>
        <taxon>Bacillati</taxon>
        <taxon>Cyanobacteriota</taxon>
        <taxon>Cyanophyceae</taxon>
        <taxon>Nostocales</taxon>
        <taxon>Nostocaceae</taxon>
        <taxon>Amazonocrinis</taxon>
        <taxon>Amazonocrinis nigriterrae</taxon>
    </lineage>
</organism>
<keyword evidence="1" id="KW-0472">Membrane</keyword>
<proteinExistence type="predicted"/>
<keyword evidence="3" id="KW-1185">Reference proteome</keyword>
<name>A0A8J7L8Y6_9NOST</name>
<feature type="transmembrane region" description="Helical" evidence="1">
    <location>
        <begin position="96"/>
        <end position="114"/>
    </location>
</feature>
<keyword evidence="1" id="KW-1133">Transmembrane helix</keyword>
<reference evidence="2 3" key="1">
    <citation type="journal article" date="2021" name="Int. J. Syst. Evol. Microbiol.">
        <title>Amazonocrinis nigriterrae gen. nov., sp. nov., Atlanticothrix silvestris gen. nov., sp. nov. and Dendronalium phyllosphericum gen. nov., sp. nov., nostocacean cyanobacteria from Brazilian environments.</title>
        <authorList>
            <person name="Alvarenga D.O."/>
            <person name="Andreote A.P.D."/>
            <person name="Branco L.H.Z."/>
            <person name="Delbaje E."/>
            <person name="Cruz R.B."/>
            <person name="Varani A.M."/>
            <person name="Fiore M.F."/>
        </authorList>
    </citation>
    <scope>NUCLEOTIDE SEQUENCE [LARGE SCALE GENOMIC DNA]</scope>
    <source>
        <strain evidence="2 3">CENA67</strain>
    </source>
</reference>
<protein>
    <submittedName>
        <fullName evidence="2">Uncharacterized protein</fullName>
    </submittedName>
</protein>
<gene>
    <name evidence="2" type="ORF">I8748_16950</name>
</gene>
<dbReference type="EMBL" id="JAECZC010000030">
    <property type="protein sequence ID" value="MBH8563858.1"/>
    <property type="molecule type" value="Genomic_DNA"/>
</dbReference>
<accession>A0A8J7L8Y6</accession>
<evidence type="ECO:0000256" key="1">
    <source>
        <dbReference type="SAM" id="Phobius"/>
    </source>
</evidence>
<dbReference type="RefSeq" id="WP_198125726.1">
    <property type="nucleotide sequence ID" value="NZ_JAECZC010000030.1"/>
</dbReference>